<dbReference type="InterPro" id="IPR050645">
    <property type="entry name" value="Histidine_acid_phosphatase"/>
</dbReference>
<name>A0A175VU11_9PEZI</name>
<gene>
    <name evidence="2" type="ORF">MMYC01_209364</name>
</gene>
<dbReference type="PANTHER" id="PTHR11567:SF195">
    <property type="entry name" value="ACID PHOSPHATASE, PUTATIVE (AFU_ORTHOLOGUE AFUA_3G14570)-RELATED"/>
    <property type="match status" value="1"/>
</dbReference>
<dbReference type="SUPFAM" id="SSF53254">
    <property type="entry name" value="Phosphoglycerate mutase-like"/>
    <property type="match status" value="1"/>
</dbReference>
<evidence type="ECO:0000256" key="1">
    <source>
        <dbReference type="SAM" id="Phobius"/>
    </source>
</evidence>
<dbReference type="OrthoDB" id="10262962at2759"/>
<dbReference type="EMBL" id="LCTW02000302">
    <property type="protein sequence ID" value="KXX75008.1"/>
    <property type="molecule type" value="Genomic_DNA"/>
</dbReference>
<feature type="transmembrane region" description="Helical" evidence="1">
    <location>
        <begin position="14"/>
        <end position="38"/>
    </location>
</feature>
<dbReference type="GO" id="GO:0016791">
    <property type="term" value="F:phosphatase activity"/>
    <property type="evidence" value="ECO:0007669"/>
    <property type="project" value="TreeGrafter"/>
</dbReference>
<dbReference type="VEuPathDB" id="FungiDB:MMYC01_209364"/>
<dbReference type="STRING" id="100816.A0A175VU11"/>
<evidence type="ECO:0000313" key="3">
    <source>
        <dbReference type="Proteomes" id="UP000078237"/>
    </source>
</evidence>
<comment type="caution">
    <text evidence="2">The sequence shown here is derived from an EMBL/GenBank/DDBJ whole genome shotgun (WGS) entry which is preliminary data.</text>
</comment>
<accession>A0A175VU11</accession>
<proteinExistence type="predicted"/>
<keyword evidence="3" id="KW-1185">Reference proteome</keyword>
<keyword evidence="1" id="KW-0472">Membrane</keyword>
<protein>
    <submittedName>
        <fullName evidence="2">Counting factor 60</fullName>
    </submittedName>
</protein>
<dbReference type="AlphaFoldDB" id="A0A175VU11"/>
<dbReference type="PROSITE" id="PS51257">
    <property type="entry name" value="PROKAR_LIPOPROTEIN"/>
    <property type="match status" value="1"/>
</dbReference>
<dbReference type="InterPro" id="IPR029033">
    <property type="entry name" value="His_PPase_superfam"/>
</dbReference>
<reference evidence="2 3" key="1">
    <citation type="journal article" date="2016" name="Genome Announc.">
        <title>Genome Sequence of Madurella mycetomatis mm55, Isolated from a Human Mycetoma Case in Sudan.</title>
        <authorList>
            <person name="Smit S."/>
            <person name="Derks M.F."/>
            <person name="Bervoets S."/>
            <person name="Fahal A."/>
            <person name="van Leeuwen W."/>
            <person name="van Belkum A."/>
            <person name="van de Sande W.W."/>
        </authorList>
    </citation>
    <scope>NUCLEOTIDE SEQUENCE [LARGE SCALE GENOMIC DNA]</scope>
    <source>
        <strain evidence="3">mm55</strain>
    </source>
</reference>
<dbReference type="PANTHER" id="PTHR11567">
    <property type="entry name" value="ACID PHOSPHATASE-RELATED"/>
    <property type="match status" value="1"/>
</dbReference>
<keyword evidence="1" id="KW-1133">Transmembrane helix</keyword>
<evidence type="ECO:0000313" key="2">
    <source>
        <dbReference type="EMBL" id="KXX75008.1"/>
    </source>
</evidence>
<dbReference type="Proteomes" id="UP000078237">
    <property type="component" value="Unassembled WGS sequence"/>
</dbReference>
<organism evidence="2 3">
    <name type="scientific">Madurella mycetomatis</name>
    <dbReference type="NCBI Taxonomy" id="100816"/>
    <lineage>
        <taxon>Eukaryota</taxon>
        <taxon>Fungi</taxon>
        <taxon>Dikarya</taxon>
        <taxon>Ascomycota</taxon>
        <taxon>Pezizomycotina</taxon>
        <taxon>Sordariomycetes</taxon>
        <taxon>Sordariomycetidae</taxon>
        <taxon>Sordariales</taxon>
        <taxon>Sordariales incertae sedis</taxon>
        <taxon>Madurella</taxon>
    </lineage>
</organism>
<dbReference type="Gene3D" id="3.40.50.1240">
    <property type="entry name" value="Phosphoglycerate mutase-like"/>
    <property type="match status" value="1"/>
</dbReference>
<keyword evidence="1" id="KW-0812">Transmembrane</keyword>
<sequence>MASSRQAPRWQLSLPHWACSCVTGIAIFLAVAPLLHLFKPELSAMLARGRQLLLAFAGVGLSQSPADGDGTVDLSWYPPKQTQINNLTAVLTGEGVYGFIYNSSNTPDDRYGAYNWCNMPHVRREEYIRAPPEYELVYVELIHRHHKRTPYSSNAFPAEPYPWNCDDQALYYHGEPIDGHAQKATPAYWKGYTSPANPFTPSGWRGTCQFPQITTEGLSDSWQHGADLYAVYHDLLGFLPPRHGPLWRRKVAFRVTHNSITSQVAGMLVHGMFRGAGAGAGDDRVPLLIQPATVDSLEPRYPCPAAQALFAGLTSPEGNRAWGEHLDAAAGLFGRLDAVSGVPPDDAGFHASFDHYYDNLSARECHRLPLPCTGGSSSDDDSDGGGGGGGGECVTRDMADAVYRMGHWEYSHIYRSEKASLEASVASFGVWIAELAAHLRNAMGDGEGNGGVIYRHNIAHDGSVSRLLSVLQVEEMVWPGMGSEVVFELFRKKGGEEYFVRGLFSGRALRSSSPALGVMDMVPVERVLGYFEGLIGKGAEEVKGRCEGN</sequence>